<dbReference type="Gene3D" id="1.10.555.10">
    <property type="entry name" value="Rho GTPase activation protein"/>
    <property type="match status" value="1"/>
</dbReference>
<dbReference type="SUPFAM" id="SSF48350">
    <property type="entry name" value="GTPase activation domain, GAP"/>
    <property type="match status" value="1"/>
</dbReference>
<dbReference type="GeneID" id="106812241"/>
<dbReference type="InterPro" id="IPR008936">
    <property type="entry name" value="Rho_GTPase_activation_prot"/>
</dbReference>
<dbReference type="RefSeq" id="XP_014671557.1">
    <property type="nucleotide sequence ID" value="XM_014816071.1"/>
</dbReference>
<evidence type="ECO:0000256" key="1">
    <source>
        <dbReference type="SAM" id="MobiDB-lite"/>
    </source>
</evidence>
<dbReference type="Proteomes" id="UP000695022">
    <property type="component" value="Unplaced"/>
</dbReference>
<protein>
    <submittedName>
        <fullName evidence="4">Uncharacterized protein LOC106812241</fullName>
    </submittedName>
</protein>
<feature type="compositionally biased region" description="Polar residues" evidence="1">
    <location>
        <begin position="450"/>
        <end position="465"/>
    </location>
</feature>
<evidence type="ECO:0000313" key="3">
    <source>
        <dbReference type="Proteomes" id="UP000695022"/>
    </source>
</evidence>
<sequence>MPHFTKYLLCLHANKKLGTKQYSAEAIDGPDSRSDILPSHTCQTNYKNLESPLPTITAAANPLVCRGRDASNYRYGTRIDDIPKTGQLPDFLQELFRQLRERGGAVEKVFVKEMTRISHMRYERLKRKLRSGKVTPLSSYKPHILAALLANWTKHQPEAMMGRIQVWSDVVDKLNAWHQAGCYDDVETFDALIMAIKSVISGFPAVMQAFLKSFIGLLHTVGVKNTKRTLLDEQQLAGCLGPVLWNAKQINKEAAKQAKKKIKKKESRHKYMIDEEQWAAAERRVQILEVAIQYADRIFDLESNCELVDNTDIIPTWLRIDSKIQLKLGKPLKATNKLLDVTGLPPHSNAPARKRISLLARGRRKVVAPTSVPREHMEVSNEVLPPNKGNMTVQDLEEAGKVAADVPGSVQNLVVTADVPGSVQNLVVAADVPGSVQNLVVAADVPVPVQEQSAPEETPCESTVTPAAEEKKGKKASRLRNLKCMFTCFGRLVTVECCH</sequence>
<organism evidence="3 4">
    <name type="scientific">Priapulus caudatus</name>
    <name type="common">Priapulid worm</name>
    <dbReference type="NCBI Taxonomy" id="37621"/>
    <lineage>
        <taxon>Eukaryota</taxon>
        <taxon>Metazoa</taxon>
        <taxon>Ecdysozoa</taxon>
        <taxon>Scalidophora</taxon>
        <taxon>Priapulida</taxon>
        <taxon>Priapulimorpha</taxon>
        <taxon>Priapulimorphida</taxon>
        <taxon>Priapulidae</taxon>
        <taxon>Priapulus</taxon>
    </lineage>
</organism>
<reference evidence="4" key="1">
    <citation type="submission" date="2025-08" db="UniProtKB">
        <authorList>
            <consortium name="RefSeq"/>
        </authorList>
    </citation>
    <scope>IDENTIFICATION</scope>
</reference>
<evidence type="ECO:0000313" key="4">
    <source>
        <dbReference type="RefSeq" id="XP_014671557.1"/>
    </source>
</evidence>
<keyword evidence="3" id="KW-1185">Reference proteome</keyword>
<dbReference type="InterPro" id="IPR000198">
    <property type="entry name" value="RhoGAP_dom"/>
</dbReference>
<dbReference type="Pfam" id="PF00620">
    <property type="entry name" value="RhoGAP"/>
    <property type="match status" value="1"/>
</dbReference>
<accession>A0ABM1EH86</accession>
<evidence type="ECO:0000259" key="2">
    <source>
        <dbReference type="PROSITE" id="PS50238"/>
    </source>
</evidence>
<feature type="domain" description="Rho-GAP" evidence="2">
    <location>
        <begin position="77"/>
        <end position="299"/>
    </location>
</feature>
<dbReference type="PROSITE" id="PS50238">
    <property type="entry name" value="RHOGAP"/>
    <property type="match status" value="1"/>
</dbReference>
<proteinExistence type="predicted"/>
<name>A0ABM1EH86_PRICU</name>
<gene>
    <name evidence="4" type="primary">LOC106812241</name>
</gene>
<feature type="region of interest" description="Disordered" evidence="1">
    <location>
        <begin position="450"/>
        <end position="471"/>
    </location>
</feature>